<dbReference type="PRINTS" id="PR00455">
    <property type="entry name" value="HTHTETR"/>
</dbReference>
<evidence type="ECO:0000256" key="1">
    <source>
        <dbReference type="ARBA" id="ARBA00023125"/>
    </source>
</evidence>
<dbReference type="PANTHER" id="PTHR43479:SF11">
    <property type="entry name" value="ACREF_ENVCD OPERON REPRESSOR-RELATED"/>
    <property type="match status" value="1"/>
</dbReference>
<feature type="domain" description="HTH tetR-type" evidence="3">
    <location>
        <begin position="11"/>
        <end position="71"/>
    </location>
</feature>
<proteinExistence type="predicted"/>
<dbReference type="Proteomes" id="UP000185669">
    <property type="component" value="Unassembled WGS sequence"/>
</dbReference>
<protein>
    <submittedName>
        <fullName evidence="4">Transcriptional regulator, TetR family</fullName>
    </submittedName>
</protein>
<reference evidence="5" key="1">
    <citation type="submission" date="2017-01" db="EMBL/GenBank/DDBJ databases">
        <authorList>
            <person name="Varghese N."/>
            <person name="Submissions S."/>
        </authorList>
    </citation>
    <scope>NUCLEOTIDE SEQUENCE [LARGE SCALE GENOMIC DNA]</scope>
    <source>
        <strain evidence="5">ATCC 700103</strain>
    </source>
</reference>
<gene>
    <name evidence="4" type="ORF">SAMN05421834_10412</name>
</gene>
<dbReference type="SUPFAM" id="SSF46689">
    <property type="entry name" value="Homeodomain-like"/>
    <property type="match status" value="1"/>
</dbReference>
<dbReference type="AlphaFoldDB" id="A0A1N6SDX1"/>
<dbReference type="InterPro" id="IPR050624">
    <property type="entry name" value="HTH-type_Tx_Regulator"/>
</dbReference>
<organism evidence="4 5">
    <name type="scientific">Halanaerobium kushneri</name>
    <dbReference type="NCBI Taxonomy" id="56779"/>
    <lineage>
        <taxon>Bacteria</taxon>
        <taxon>Bacillati</taxon>
        <taxon>Bacillota</taxon>
        <taxon>Clostridia</taxon>
        <taxon>Halanaerobiales</taxon>
        <taxon>Halanaerobiaceae</taxon>
        <taxon>Halanaerobium</taxon>
    </lineage>
</organism>
<keyword evidence="5" id="KW-1185">Reference proteome</keyword>
<dbReference type="EMBL" id="FTNC01000004">
    <property type="protein sequence ID" value="SIQ39239.1"/>
    <property type="molecule type" value="Genomic_DNA"/>
</dbReference>
<dbReference type="PANTHER" id="PTHR43479">
    <property type="entry name" value="ACREF/ENVCD OPERON REPRESSOR-RELATED"/>
    <property type="match status" value="1"/>
</dbReference>
<dbReference type="InterPro" id="IPR001647">
    <property type="entry name" value="HTH_TetR"/>
</dbReference>
<dbReference type="SUPFAM" id="SSF48498">
    <property type="entry name" value="Tetracyclin repressor-like, C-terminal domain"/>
    <property type="match status" value="1"/>
</dbReference>
<feature type="DNA-binding region" description="H-T-H motif" evidence="2">
    <location>
        <begin position="34"/>
        <end position="53"/>
    </location>
</feature>
<dbReference type="Gene3D" id="1.10.357.10">
    <property type="entry name" value="Tetracycline Repressor, domain 2"/>
    <property type="match status" value="1"/>
</dbReference>
<dbReference type="GO" id="GO:0003677">
    <property type="term" value="F:DNA binding"/>
    <property type="evidence" value="ECO:0007669"/>
    <property type="project" value="UniProtKB-UniRule"/>
</dbReference>
<dbReference type="RefSeq" id="WP_076544044.1">
    <property type="nucleotide sequence ID" value="NZ_FTNC01000004.1"/>
</dbReference>
<dbReference type="InterPro" id="IPR036271">
    <property type="entry name" value="Tet_transcr_reg_TetR-rel_C_sf"/>
</dbReference>
<dbReference type="Pfam" id="PF00440">
    <property type="entry name" value="TetR_N"/>
    <property type="match status" value="1"/>
</dbReference>
<sequence length="212" mass="24822">MPKQTFFNLNSSKQNRIIDAAIAEFGAHPYLKTSINRIIKKADISKGSFYQYFNNKKDLYKYVIDQVSDAKMKFLGEKLQNYQQLEFFELLRELFIAGIQFRKNFPRYSEIGDRVLNSSNKDLKNELYAESKPKSNDFFEKLLLKAVQEGKIDPEIDIKFTAFMLTEFSVSIVNYFFETHDTDNVDEIMNYVDKMLYIMKNGIAKGDKNVTN</sequence>
<name>A0A1N6SDX1_9FIRM</name>
<dbReference type="STRING" id="56779.SAMN05421834_10412"/>
<dbReference type="OrthoDB" id="9785164at2"/>
<evidence type="ECO:0000313" key="4">
    <source>
        <dbReference type="EMBL" id="SIQ39239.1"/>
    </source>
</evidence>
<dbReference type="PROSITE" id="PS50977">
    <property type="entry name" value="HTH_TETR_2"/>
    <property type="match status" value="1"/>
</dbReference>
<accession>A0A1N6SDX1</accession>
<evidence type="ECO:0000259" key="3">
    <source>
        <dbReference type="PROSITE" id="PS50977"/>
    </source>
</evidence>
<evidence type="ECO:0000256" key="2">
    <source>
        <dbReference type="PROSITE-ProRule" id="PRU00335"/>
    </source>
</evidence>
<keyword evidence="1 2" id="KW-0238">DNA-binding</keyword>
<dbReference type="InterPro" id="IPR009057">
    <property type="entry name" value="Homeodomain-like_sf"/>
</dbReference>
<evidence type="ECO:0000313" key="5">
    <source>
        <dbReference type="Proteomes" id="UP000185669"/>
    </source>
</evidence>